<sequence length="83" mass="9336">MVFLLLIFQVLNSTSSRNLDLCLWFATCLQTSSPSLWMCPRCAFCYHSIVHITVIVSKFRMAGSDETATPFVPNCTMGMNLSH</sequence>
<keyword evidence="1" id="KW-0732">Signal</keyword>
<feature type="signal peptide" evidence="1">
    <location>
        <begin position="1"/>
        <end position="16"/>
    </location>
</feature>
<evidence type="ECO:0000256" key="1">
    <source>
        <dbReference type="SAM" id="SignalP"/>
    </source>
</evidence>
<organism evidence="2">
    <name type="scientific">Ixodes ricinus</name>
    <name type="common">Common tick</name>
    <name type="synonym">Acarus ricinus</name>
    <dbReference type="NCBI Taxonomy" id="34613"/>
    <lineage>
        <taxon>Eukaryota</taxon>
        <taxon>Metazoa</taxon>
        <taxon>Ecdysozoa</taxon>
        <taxon>Arthropoda</taxon>
        <taxon>Chelicerata</taxon>
        <taxon>Arachnida</taxon>
        <taxon>Acari</taxon>
        <taxon>Parasitiformes</taxon>
        <taxon>Ixodida</taxon>
        <taxon>Ixodoidea</taxon>
        <taxon>Ixodidae</taxon>
        <taxon>Ixodinae</taxon>
        <taxon>Ixodes</taxon>
    </lineage>
</organism>
<evidence type="ECO:0000313" key="2">
    <source>
        <dbReference type="EMBL" id="JAA69508.1"/>
    </source>
</evidence>
<dbReference type="AlphaFoldDB" id="A0A0K8RF58"/>
<dbReference type="GO" id="GO:0008483">
    <property type="term" value="F:transaminase activity"/>
    <property type="evidence" value="ECO:0007669"/>
    <property type="project" value="UniProtKB-KW"/>
</dbReference>
<proteinExistence type="evidence at transcript level"/>
<protein>
    <submittedName>
        <fullName evidence="2">Putative phosphoserine aminotransferase</fullName>
    </submittedName>
</protein>
<reference evidence="2" key="1">
    <citation type="submission" date="2012-12" db="EMBL/GenBank/DDBJ databases">
        <title>Identification and characterization of a phenylalanine ammonia-lyase gene family in Isatis indigotica Fort.</title>
        <authorList>
            <person name="Liu Q."/>
            <person name="Chen J."/>
            <person name="Zhou X."/>
            <person name="Di P."/>
            <person name="Xiao Y."/>
            <person name="Xuan H."/>
            <person name="Zhang L."/>
            <person name="Chen W."/>
        </authorList>
    </citation>
    <scope>NUCLEOTIDE SEQUENCE</scope>
    <source>
        <tissue evidence="2">Salivary gland</tissue>
    </source>
</reference>
<dbReference type="EMBL" id="GADI01004300">
    <property type="protein sequence ID" value="JAA69508.1"/>
    <property type="molecule type" value="mRNA"/>
</dbReference>
<feature type="chain" id="PRO_5005517858" evidence="1">
    <location>
        <begin position="17"/>
        <end position="83"/>
    </location>
</feature>
<keyword evidence="2" id="KW-0032">Aminotransferase</keyword>
<keyword evidence="2" id="KW-0808">Transferase</keyword>
<name>A0A0K8RF58_IXORI</name>
<accession>A0A0K8RF58</accession>